<comment type="caution">
    <text evidence="1">The sequence shown here is derived from an EMBL/GenBank/DDBJ whole genome shotgun (WGS) entry which is preliminary data.</text>
</comment>
<evidence type="ECO:0000313" key="2">
    <source>
        <dbReference type="Proteomes" id="UP001500888"/>
    </source>
</evidence>
<gene>
    <name evidence="1" type="ORF">GCM10022226_70130</name>
</gene>
<sequence>MAREAAPVVREPVAREVERVARAVSPVAREAVPVAREAAPVAREAAPVAREAVAREVERVARAVSPVAREAAPAARDARVGVSEAVRALDALARVAGCSDAGVAALDVRGVADRLAGVGAGSACCPCWAQARAASMVPAPMAAATGHSISPKAASSPSPP</sequence>
<dbReference type="Proteomes" id="UP001500888">
    <property type="component" value="Unassembled WGS sequence"/>
</dbReference>
<organism evidence="1 2">
    <name type="scientific">Sphaerisporangium flaviroseum</name>
    <dbReference type="NCBI Taxonomy" id="509199"/>
    <lineage>
        <taxon>Bacteria</taxon>
        <taxon>Bacillati</taxon>
        <taxon>Actinomycetota</taxon>
        <taxon>Actinomycetes</taxon>
        <taxon>Streptosporangiales</taxon>
        <taxon>Streptosporangiaceae</taxon>
        <taxon>Sphaerisporangium</taxon>
    </lineage>
</organism>
<protein>
    <submittedName>
        <fullName evidence="1">Uncharacterized protein</fullName>
    </submittedName>
</protein>
<name>A0ABP7J8R3_9ACTN</name>
<proteinExistence type="predicted"/>
<dbReference type="EMBL" id="BAAAZR010000040">
    <property type="protein sequence ID" value="GAA3837928.1"/>
    <property type="molecule type" value="Genomic_DNA"/>
</dbReference>
<keyword evidence="2" id="KW-1185">Reference proteome</keyword>
<reference evidence="2" key="1">
    <citation type="journal article" date="2019" name="Int. J. Syst. Evol. Microbiol.">
        <title>The Global Catalogue of Microorganisms (GCM) 10K type strain sequencing project: providing services to taxonomists for standard genome sequencing and annotation.</title>
        <authorList>
            <consortium name="The Broad Institute Genomics Platform"/>
            <consortium name="The Broad Institute Genome Sequencing Center for Infectious Disease"/>
            <person name="Wu L."/>
            <person name="Ma J."/>
        </authorList>
    </citation>
    <scope>NUCLEOTIDE SEQUENCE [LARGE SCALE GENOMIC DNA]</scope>
    <source>
        <strain evidence="2">JCM 16908</strain>
    </source>
</reference>
<evidence type="ECO:0000313" key="1">
    <source>
        <dbReference type="EMBL" id="GAA3837928.1"/>
    </source>
</evidence>
<accession>A0ABP7J8R3</accession>